<dbReference type="RefSeq" id="WP_005346916.1">
    <property type="nucleotide sequence ID" value="NZ_JH823256.1"/>
</dbReference>
<gene>
    <name evidence="1" type="ORF">HMPREF1168_03414</name>
</gene>
<dbReference type="HOGENOM" id="CLU_2393298_0_0_6"/>
<reference evidence="1 2" key="1">
    <citation type="submission" date="2012-06" db="EMBL/GenBank/DDBJ databases">
        <title>The Genome Sequence of Aeromonas veronii AMC34.</title>
        <authorList>
            <consortium name="The Broad Institute Genome Sequencing Platform"/>
            <person name="Earl A."/>
            <person name="Ward D."/>
            <person name="Feldgarden M."/>
            <person name="Gevers D."/>
            <person name="Graf J."/>
            <person name="Tomasi A."/>
            <person name="Horneman A."/>
            <person name="Walker B."/>
            <person name="Young S.K."/>
            <person name="Zeng Q."/>
            <person name="Gargeya S."/>
            <person name="Fitzgerald M."/>
            <person name="Haas B."/>
            <person name="Abouelleil A."/>
            <person name="Alvarado L."/>
            <person name="Arachchi H.M."/>
            <person name="Berlin A.M."/>
            <person name="Chapman S.B."/>
            <person name="Goldberg J."/>
            <person name="Griggs A."/>
            <person name="Gujja S."/>
            <person name="Hansen M."/>
            <person name="Howarth C."/>
            <person name="Imamovic A."/>
            <person name="Larimer J."/>
            <person name="McCowan C."/>
            <person name="Montmayeur A."/>
            <person name="Murphy C."/>
            <person name="Neiman D."/>
            <person name="Pearson M."/>
            <person name="Priest M."/>
            <person name="Roberts A."/>
            <person name="Saif S."/>
            <person name="Shea T."/>
            <person name="Sisk P."/>
            <person name="Sykes S."/>
            <person name="Wortman J."/>
            <person name="Nusbaum C."/>
            <person name="Birren B."/>
        </authorList>
    </citation>
    <scope>NUCLEOTIDE SEQUENCE [LARGE SCALE GENOMIC DNA]</scope>
    <source>
        <strain evidence="1 2">AMC34</strain>
    </source>
</reference>
<dbReference type="EMBL" id="AGWU01000024">
    <property type="protein sequence ID" value="EKB17187.1"/>
    <property type="molecule type" value="Genomic_DNA"/>
</dbReference>
<evidence type="ECO:0000313" key="2">
    <source>
        <dbReference type="Proteomes" id="UP000006087"/>
    </source>
</evidence>
<protein>
    <submittedName>
        <fullName evidence="1">Uncharacterized protein</fullName>
    </submittedName>
</protein>
<comment type="caution">
    <text evidence="1">The sequence shown here is derived from an EMBL/GenBank/DDBJ whole genome shotgun (WGS) entry which is preliminary data.</text>
</comment>
<dbReference type="AlphaFoldDB" id="K1IMQ1"/>
<organism evidence="1 2">
    <name type="scientific">Aeromonas veronii AMC34</name>
    <dbReference type="NCBI Taxonomy" id="1073383"/>
    <lineage>
        <taxon>Bacteria</taxon>
        <taxon>Pseudomonadati</taxon>
        <taxon>Pseudomonadota</taxon>
        <taxon>Gammaproteobacteria</taxon>
        <taxon>Aeromonadales</taxon>
        <taxon>Aeromonadaceae</taxon>
        <taxon>Aeromonas</taxon>
    </lineage>
</organism>
<name>K1IMQ1_AERVE</name>
<proteinExistence type="predicted"/>
<sequence>MLMTEYPLCYWQRKGIFTSEIHGEAFMEFRVSQLLGAGNSAIRQLIVEQERSGRDLMGCRAELAAYQEIARSCGMGGVIVLTGDLNQRSGNGT</sequence>
<dbReference type="Proteomes" id="UP000006087">
    <property type="component" value="Unassembled WGS sequence"/>
</dbReference>
<evidence type="ECO:0000313" key="1">
    <source>
        <dbReference type="EMBL" id="EKB17187.1"/>
    </source>
</evidence>
<accession>K1IMQ1</accession>